<evidence type="ECO:0000313" key="4">
    <source>
        <dbReference type="EMBL" id="SCC42743.1"/>
    </source>
</evidence>
<sequence>MENINAKDLLKKYIEGNCTDKEKALLESWYIHRSAHGKVDLSAEEIDNILTDIWNALPVHDKQKKLVYRLLPTLAAAASLLVMLIVSSYFFLYHKPDNHLIVKNKEILPGSNKAVLTLANGEQVILTDAKNGQIGRQGNTIVNKTSEGSLVYRPGDQDATPADLYNTVSTPRGGQYHLILADGTDVWINASSSITYPAAFNGSERKVTLTGEAFFVVKHNSSQPFKVTVQGQTIEDLGTQFNIKAYKDEPKTKTTLLQGSVKITKGGQAAILKPGQEAITEIETEKIAVNEADMEEAIAWKNGYFMFSGESLENIMRSISRWYNVDVVFQSDDLKKITFSGTISKLSDFSRVLDRLKRTNEVDFNIQAGKIIVLPAQQPK</sequence>
<dbReference type="PANTHER" id="PTHR30273:SF2">
    <property type="entry name" value="PROTEIN FECR"/>
    <property type="match status" value="1"/>
</dbReference>
<dbReference type="GO" id="GO:0016989">
    <property type="term" value="F:sigma factor antagonist activity"/>
    <property type="evidence" value="ECO:0007669"/>
    <property type="project" value="TreeGrafter"/>
</dbReference>
<keyword evidence="1" id="KW-0472">Membrane</keyword>
<dbReference type="Pfam" id="PF04773">
    <property type="entry name" value="FecR"/>
    <property type="match status" value="1"/>
</dbReference>
<protein>
    <submittedName>
        <fullName evidence="4">FecR family protein</fullName>
    </submittedName>
</protein>
<dbReference type="OrthoDB" id="629393at2"/>
<feature type="domain" description="Protein FecR C-terminal" evidence="3">
    <location>
        <begin position="304"/>
        <end position="373"/>
    </location>
</feature>
<evidence type="ECO:0000256" key="1">
    <source>
        <dbReference type="SAM" id="Phobius"/>
    </source>
</evidence>
<evidence type="ECO:0000259" key="3">
    <source>
        <dbReference type="Pfam" id="PF16344"/>
    </source>
</evidence>
<dbReference type="InterPro" id="IPR012373">
    <property type="entry name" value="Ferrdict_sens_TM"/>
</dbReference>
<accession>A0A1C4EGK7</accession>
<feature type="domain" description="FecR protein" evidence="2">
    <location>
        <begin position="167"/>
        <end position="262"/>
    </location>
</feature>
<dbReference type="PIRSF" id="PIRSF018266">
    <property type="entry name" value="FecR"/>
    <property type="match status" value="1"/>
</dbReference>
<organism evidence="4 5">
    <name type="scientific">Chitinophaga costaii</name>
    <dbReference type="NCBI Taxonomy" id="1335309"/>
    <lineage>
        <taxon>Bacteria</taxon>
        <taxon>Pseudomonadati</taxon>
        <taxon>Bacteroidota</taxon>
        <taxon>Chitinophagia</taxon>
        <taxon>Chitinophagales</taxon>
        <taxon>Chitinophagaceae</taxon>
        <taxon>Chitinophaga</taxon>
    </lineage>
</organism>
<dbReference type="STRING" id="1335309.GA0116948_10898"/>
<dbReference type="PANTHER" id="PTHR30273">
    <property type="entry name" value="PERIPLASMIC SIGNAL SENSOR AND SIGMA FACTOR ACTIVATOR FECR-RELATED"/>
    <property type="match status" value="1"/>
</dbReference>
<feature type="transmembrane region" description="Helical" evidence="1">
    <location>
        <begin position="70"/>
        <end position="92"/>
    </location>
</feature>
<dbReference type="Proteomes" id="UP000242818">
    <property type="component" value="Unassembled WGS sequence"/>
</dbReference>
<keyword evidence="1" id="KW-0812">Transmembrane</keyword>
<dbReference type="Gene3D" id="2.60.120.1440">
    <property type="match status" value="1"/>
</dbReference>
<dbReference type="InterPro" id="IPR006860">
    <property type="entry name" value="FecR"/>
</dbReference>
<dbReference type="RefSeq" id="WP_089712708.1">
    <property type="nucleotide sequence ID" value="NZ_FMAR01000008.1"/>
</dbReference>
<dbReference type="EMBL" id="FMAR01000008">
    <property type="protein sequence ID" value="SCC42743.1"/>
    <property type="molecule type" value="Genomic_DNA"/>
</dbReference>
<reference evidence="4 5" key="1">
    <citation type="submission" date="2016-08" db="EMBL/GenBank/DDBJ databases">
        <authorList>
            <person name="Seilhamer J.J."/>
        </authorList>
    </citation>
    <scope>NUCLEOTIDE SEQUENCE [LARGE SCALE GENOMIC DNA]</scope>
    <source>
        <strain evidence="4 5">A37T2</strain>
    </source>
</reference>
<dbReference type="InterPro" id="IPR032508">
    <property type="entry name" value="FecR_C"/>
</dbReference>
<dbReference type="Pfam" id="PF16344">
    <property type="entry name" value="FecR_C"/>
    <property type="match status" value="1"/>
</dbReference>
<keyword evidence="5" id="KW-1185">Reference proteome</keyword>
<evidence type="ECO:0000313" key="5">
    <source>
        <dbReference type="Proteomes" id="UP000242818"/>
    </source>
</evidence>
<evidence type="ECO:0000259" key="2">
    <source>
        <dbReference type="Pfam" id="PF04773"/>
    </source>
</evidence>
<dbReference type="AlphaFoldDB" id="A0A1C4EGK7"/>
<keyword evidence="1" id="KW-1133">Transmembrane helix</keyword>
<dbReference type="Gene3D" id="3.55.50.30">
    <property type="match status" value="1"/>
</dbReference>
<gene>
    <name evidence="4" type="ORF">GA0116948_10898</name>
</gene>
<name>A0A1C4EGK7_9BACT</name>
<proteinExistence type="predicted"/>